<evidence type="ECO:0000313" key="2">
    <source>
        <dbReference type="Proteomes" id="UP001372834"/>
    </source>
</evidence>
<accession>A0AAN8PG47</accession>
<gene>
    <name evidence="1" type="ORF">RUM43_008576</name>
</gene>
<comment type="caution">
    <text evidence="1">The sequence shown here is derived from an EMBL/GenBank/DDBJ whole genome shotgun (WGS) entry which is preliminary data.</text>
</comment>
<dbReference type="AlphaFoldDB" id="A0AAN8PG47"/>
<protein>
    <submittedName>
        <fullName evidence="1">Uncharacterized protein</fullName>
    </submittedName>
</protein>
<dbReference type="EMBL" id="JAWJWE010000038">
    <property type="protein sequence ID" value="KAK6622733.1"/>
    <property type="molecule type" value="Genomic_DNA"/>
</dbReference>
<reference evidence="1 2" key="1">
    <citation type="submission" date="2023-10" db="EMBL/GenBank/DDBJ databases">
        <title>Genomes of two closely related lineages of the louse Polyplax serrata with different host specificities.</title>
        <authorList>
            <person name="Martinu J."/>
            <person name="Tarabai H."/>
            <person name="Stefka J."/>
            <person name="Hypsa V."/>
        </authorList>
    </citation>
    <scope>NUCLEOTIDE SEQUENCE [LARGE SCALE GENOMIC DNA]</scope>
    <source>
        <strain evidence="1">HR10_N</strain>
    </source>
</reference>
<evidence type="ECO:0000313" key="1">
    <source>
        <dbReference type="EMBL" id="KAK6622733.1"/>
    </source>
</evidence>
<dbReference type="Proteomes" id="UP001372834">
    <property type="component" value="Unassembled WGS sequence"/>
</dbReference>
<name>A0AAN8PG47_POLSC</name>
<sequence>MCQRTHQLKLRIERANHFPLGYTQRVGYDADFHYIKNAKEFIKSFDKRFGSGVMALIPRKGSKEDESILSMGKDFGNWGKRMWAL</sequence>
<proteinExistence type="predicted"/>
<organism evidence="1 2">
    <name type="scientific">Polyplax serrata</name>
    <name type="common">Common mouse louse</name>
    <dbReference type="NCBI Taxonomy" id="468196"/>
    <lineage>
        <taxon>Eukaryota</taxon>
        <taxon>Metazoa</taxon>
        <taxon>Ecdysozoa</taxon>
        <taxon>Arthropoda</taxon>
        <taxon>Hexapoda</taxon>
        <taxon>Insecta</taxon>
        <taxon>Pterygota</taxon>
        <taxon>Neoptera</taxon>
        <taxon>Paraneoptera</taxon>
        <taxon>Psocodea</taxon>
        <taxon>Troctomorpha</taxon>
        <taxon>Phthiraptera</taxon>
        <taxon>Anoplura</taxon>
        <taxon>Polyplacidae</taxon>
        <taxon>Polyplax</taxon>
    </lineage>
</organism>